<dbReference type="PANTHER" id="PTHR31719:SF94">
    <property type="entry name" value="PROTEIN ATAF2"/>
    <property type="match status" value="1"/>
</dbReference>
<dbReference type="EMBL" id="CM017322">
    <property type="protein sequence ID" value="KAE8009907.1"/>
    <property type="molecule type" value="Genomic_DNA"/>
</dbReference>
<gene>
    <name evidence="7" type="ORF">FH972_006313</name>
</gene>
<dbReference type="GO" id="GO:0003677">
    <property type="term" value="F:DNA binding"/>
    <property type="evidence" value="ECO:0007669"/>
    <property type="project" value="UniProtKB-KW"/>
</dbReference>
<evidence type="ECO:0000256" key="4">
    <source>
        <dbReference type="ARBA" id="ARBA00023242"/>
    </source>
</evidence>
<keyword evidence="1" id="KW-0805">Transcription regulation</keyword>
<dbReference type="SUPFAM" id="SSF101941">
    <property type="entry name" value="NAC domain"/>
    <property type="match status" value="1"/>
</dbReference>
<evidence type="ECO:0000313" key="7">
    <source>
        <dbReference type="EMBL" id="KAE8009907.1"/>
    </source>
</evidence>
<dbReference type="Proteomes" id="UP000327013">
    <property type="component" value="Chromosome 2"/>
</dbReference>
<reference evidence="7 8" key="1">
    <citation type="submission" date="2019-06" db="EMBL/GenBank/DDBJ databases">
        <title>A chromosomal-level reference genome of Carpinus fangiana (Coryloideae, Betulaceae).</title>
        <authorList>
            <person name="Yang X."/>
            <person name="Wang Z."/>
            <person name="Zhang L."/>
            <person name="Hao G."/>
            <person name="Liu J."/>
            <person name="Yang Y."/>
        </authorList>
    </citation>
    <scope>NUCLEOTIDE SEQUENCE [LARGE SCALE GENOMIC DNA]</scope>
    <source>
        <strain evidence="7">Cfa_2016G</strain>
        <tissue evidence="7">Leaf</tissue>
    </source>
</reference>
<sequence length="349" mass="40201">MKRKRFAQGIYGGVWPDAYFESIPPGWRFRPTKRHLLQYLKAKILNKPLPGNRIPEVDLYAHHPQDLVEIKVDDKIIGYQNSLDYYEGKNPNDRTDWKMHELRMTNDIAPPIKIGGQGMKLNDWVLCKVYENSRKAKIREEEEEEEDQEDQEEEEPQYNGGVQITDIMMREPPLQQSYTFTNQVLRMPFSDEGMVYMSSMNGNLQPPLMQSSSGMPPLLQPPLMQSSSFGMPPLLQPPLMQSSSFGMPPLLQPPLMQSSSFGMPPLRQAAQNGTLEDIVSEYFRVKEKKDDDVAVQLPEDGCTVAEDEDVVTVLRPDKGGEEDQEEKEEWRQYVNWETVNNPDSFEKKL</sequence>
<keyword evidence="3" id="KW-0804">Transcription</keyword>
<dbReference type="InterPro" id="IPR036093">
    <property type="entry name" value="NAC_dom_sf"/>
</dbReference>
<keyword evidence="8" id="KW-1185">Reference proteome</keyword>
<dbReference type="Gene3D" id="2.170.150.80">
    <property type="entry name" value="NAC domain"/>
    <property type="match status" value="2"/>
</dbReference>
<dbReference type="PANTHER" id="PTHR31719">
    <property type="entry name" value="NAC TRANSCRIPTION FACTOR 56"/>
    <property type="match status" value="1"/>
</dbReference>
<evidence type="ECO:0000256" key="2">
    <source>
        <dbReference type="ARBA" id="ARBA00023125"/>
    </source>
</evidence>
<feature type="compositionally biased region" description="Acidic residues" evidence="5">
    <location>
        <begin position="141"/>
        <end position="156"/>
    </location>
</feature>
<dbReference type="InterPro" id="IPR003441">
    <property type="entry name" value="NAC-dom"/>
</dbReference>
<protein>
    <recommendedName>
        <fullName evidence="6">NAC domain-containing protein</fullName>
    </recommendedName>
</protein>
<dbReference type="OrthoDB" id="1727057at2759"/>
<organism evidence="7 8">
    <name type="scientific">Carpinus fangiana</name>
    <dbReference type="NCBI Taxonomy" id="176857"/>
    <lineage>
        <taxon>Eukaryota</taxon>
        <taxon>Viridiplantae</taxon>
        <taxon>Streptophyta</taxon>
        <taxon>Embryophyta</taxon>
        <taxon>Tracheophyta</taxon>
        <taxon>Spermatophyta</taxon>
        <taxon>Magnoliopsida</taxon>
        <taxon>eudicotyledons</taxon>
        <taxon>Gunneridae</taxon>
        <taxon>Pentapetalae</taxon>
        <taxon>rosids</taxon>
        <taxon>fabids</taxon>
        <taxon>Fagales</taxon>
        <taxon>Betulaceae</taxon>
        <taxon>Carpinus</taxon>
    </lineage>
</organism>
<name>A0A5N6QRW7_9ROSI</name>
<feature type="domain" description="NAC" evidence="6">
    <location>
        <begin position="1"/>
        <end position="132"/>
    </location>
</feature>
<evidence type="ECO:0000256" key="1">
    <source>
        <dbReference type="ARBA" id="ARBA00023015"/>
    </source>
</evidence>
<dbReference type="PROSITE" id="PS51005">
    <property type="entry name" value="NAC"/>
    <property type="match status" value="1"/>
</dbReference>
<feature type="region of interest" description="Disordered" evidence="5">
    <location>
        <begin position="137"/>
        <end position="159"/>
    </location>
</feature>
<keyword evidence="4" id="KW-0539">Nucleus</keyword>
<evidence type="ECO:0000313" key="8">
    <source>
        <dbReference type="Proteomes" id="UP000327013"/>
    </source>
</evidence>
<keyword evidence="2" id="KW-0238">DNA-binding</keyword>
<dbReference type="AlphaFoldDB" id="A0A5N6QRW7"/>
<proteinExistence type="predicted"/>
<dbReference type="Pfam" id="PF02365">
    <property type="entry name" value="NAM"/>
    <property type="match status" value="1"/>
</dbReference>
<evidence type="ECO:0000256" key="5">
    <source>
        <dbReference type="SAM" id="MobiDB-lite"/>
    </source>
</evidence>
<evidence type="ECO:0000256" key="3">
    <source>
        <dbReference type="ARBA" id="ARBA00023163"/>
    </source>
</evidence>
<evidence type="ECO:0000259" key="6">
    <source>
        <dbReference type="PROSITE" id="PS51005"/>
    </source>
</evidence>
<accession>A0A5N6QRW7</accession>
<dbReference type="GO" id="GO:0006355">
    <property type="term" value="P:regulation of DNA-templated transcription"/>
    <property type="evidence" value="ECO:0007669"/>
    <property type="project" value="InterPro"/>
</dbReference>